<dbReference type="AlphaFoldDB" id="A0A0G0UKC9"/>
<feature type="non-terminal residue" evidence="2">
    <location>
        <position position="319"/>
    </location>
</feature>
<keyword evidence="1" id="KW-0472">Membrane</keyword>
<evidence type="ECO:0000313" key="2">
    <source>
        <dbReference type="EMBL" id="KKR87976.1"/>
    </source>
</evidence>
<accession>A0A0G0UKC9</accession>
<sequence length="319" mass="36351">MIRIILSFFGTLRSDYLPGYLYVLWFLGKVRGFIPDTLLYKLPAILADLATGFLIYKILKGKKGLIGAAIYLLNPAIFANSSLWGQVDSFTALFSLLAIYLVPGAYFISAIALAVGTLIKPQAAFVAPVVLFLMIKNKFSLKKYLAFTFLAFSIFILAFVPFSHGNLFEFIIQRLTISANQYPYTTINAFNLWGLFGQWKPDTLYFQYGGYLIFLISFLLLSRRIKLVHVLTAFSFLFSFFFFTRMHERHLLPVFAPLTILAAGEFIYLIPLVGLSLVYVSNLFYSYNWVTYDFKVSFEPFPVIILGLTSFFVLLFLSL</sequence>
<feature type="transmembrane region" description="Helical" evidence="1">
    <location>
        <begin position="204"/>
        <end position="221"/>
    </location>
</feature>
<feature type="transmembrane region" description="Helical" evidence="1">
    <location>
        <begin position="68"/>
        <end position="87"/>
    </location>
</feature>
<keyword evidence="1" id="KW-1133">Transmembrane helix</keyword>
<gene>
    <name evidence="2" type="ORF">UU32_C0002G0001</name>
</gene>
<evidence type="ECO:0008006" key="4">
    <source>
        <dbReference type="Google" id="ProtNLM"/>
    </source>
</evidence>
<proteinExistence type="predicted"/>
<protein>
    <recommendedName>
        <fullName evidence="4">Glycosyltransferase RgtA/B/C/D-like domain-containing protein</fullName>
    </recommendedName>
</protein>
<comment type="caution">
    <text evidence="2">The sequence shown here is derived from an EMBL/GenBank/DDBJ whole genome shotgun (WGS) entry which is preliminary data.</text>
</comment>
<evidence type="ECO:0000313" key="3">
    <source>
        <dbReference type="Proteomes" id="UP000033858"/>
    </source>
</evidence>
<feature type="transmembrane region" description="Helical" evidence="1">
    <location>
        <begin position="228"/>
        <end position="246"/>
    </location>
</feature>
<feature type="transmembrane region" description="Helical" evidence="1">
    <location>
        <begin position="93"/>
        <end position="115"/>
    </location>
</feature>
<keyword evidence="1" id="KW-0812">Transmembrane</keyword>
<organism evidence="2 3">
    <name type="scientific">Candidatus Woesebacteria bacterium GW2011_GWB1_41_10</name>
    <dbReference type="NCBI Taxonomy" id="1618577"/>
    <lineage>
        <taxon>Bacteria</taxon>
        <taxon>Candidatus Woeseibacteriota</taxon>
    </lineage>
</organism>
<evidence type="ECO:0000256" key="1">
    <source>
        <dbReference type="SAM" id="Phobius"/>
    </source>
</evidence>
<dbReference type="EMBL" id="LCAE01000002">
    <property type="protein sequence ID" value="KKR87976.1"/>
    <property type="molecule type" value="Genomic_DNA"/>
</dbReference>
<feature type="transmembrane region" description="Helical" evidence="1">
    <location>
        <begin position="38"/>
        <end position="56"/>
    </location>
</feature>
<reference evidence="2 3" key="1">
    <citation type="journal article" date="2015" name="Nature">
        <title>rRNA introns, odd ribosomes, and small enigmatic genomes across a large radiation of phyla.</title>
        <authorList>
            <person name="Brown C.T."/>
            <person name="Hug L.A."/>
            <person name="Thomas B.C."/>
            <person name="Sharon I."/>
            <person name="Castelle C.J."/>
            <person name="Singh A."/>
            <person name="Wilkins M.J."/>
            <person name="Williams K.H."/>
            <person name="Banfield J.F."/>
        </authorList>
    </citation>
    <scope>NUCLEOTIDE SEQUENCE [LARGE SCALE GENOMIC DNA]</scope>
</reference>
<dbReference type="Proteomes" id="UP000033858">
    <property type="component" value="Unassembled WGS sequence"/>
</dbReference>
<feature type="transmembrane region" description="Helical" evidence="1">
    <location>
        <begin position="297"/>
        <end position="317"/>
    </location>
</feature>
<name>A0A0G0UKC9_9BACT</name>
<feature type="transmembrane region" description="Helical" evidence="1">
    <location>
        <begin position="266"/>
        <end position="285"/>
    </location>
</feature>
<feature type="transmembrane region" description="Helical" evidence="1">
    <location>
        <begin position="144"/>
        <end position="162"/>
    </location>
</feature>